<gene>
    <name evidence="2" type="ORF">SAMN02745751_01202</name>
</gene>
<dbReference type="RefSeq" id="WP_073048589.1">
    <property type="nucleotide sequence ID" value="NZ_FQZL01000007.1"/>
</dbReference>
<keyword evidence="1" id="KW-0472">Membrane</keyword>
<accession>A0A1M6EI03</accession>
<dbReference type="PANTHER" id="PTHR34821">
    <property type="entry name" value="INNER MEMBRANE PROTEIN YDCZ"/>
    <property type="match status" value="1"/>
</dbReference>
<feature type="transmembrane region" description="Helical" evidence="1">
    <location>
        <begin position="6"/>
        <end position="25"/>
    </location>
</feature>
<feature type="transmembrane region" description="Helical" evidence="1">
    <location>
        <begin position="34"/>
        <end position="53"/>
    </location>
</feature>
<dbReference type="Proteomes" id="UP000184052">
    <property type="component" value="Unassembled WGS sequence"/>
</dbReference>
<feature type="transmembrane region" description="Helical" evidence="1">
    <location>
        <begin position="65"/>
        <end position="84"/>
    </location>
</feature>
<evidence type="ECO:0000256" key="1">
    <source>
        <dbReference type="SAM" id="Phobius"/>
    </source>
</evidence>
<evidence type="ECO:0000313" key="3">
    <source>
        <dbReference type="Proteomes" id="UP000184052"/>
    </source>
</evidence>
<proteinExistence type="predicted"/>
<dbReference type="EMBL" id="FQZL01000007">
    <property type="protein sequence ID" value="SHI85049.1"/>
    <property type="molecule type" value="Genomic_DNA"/>
</dbReference>
<keyword evidence="3" id="KW-1185">Reference proteome</keyword>
<organism evidence="2 3">
    <name type="scientific">Dethiosulfatibacter aminovorans DSM 17477</name>
    <dbReference type="NCBI Taxonomy" id="1121476"/>
    <lineage>
        <taxon>Bacteria</taxon>
        <taxon>Bacillati</taxon>
        <taxon>Bacillota</taxon>
        <taxon>Tissierellia</taxon>
        <taxon>Dethiosulfatibacter</taxon>
    </lineage>
</organism>
<protein>
    <submittedName>
        <fullName evidence="2">Uncharacterized membrane protein YdcZ, DUF606 family</fullName>
    </submittedName>
</protein>
<evidence type="ECO:0000313" key="2">
    <source>
        <dbReference type="EMBL" id="SHI85049.1"/>
    </source>
</evidence>
<sequence>MYYILAVIMGVMIVVSPVLNGQLTLKVGTYKTSLLNFGIGTVVALAVLMVFGSESVSPVIVHVPPYKYLGFFFGLFVILIYNHISSRLPAIYLVLLPFMGQTIMSTIVDYFIFDSFNFRKLIGVLLVFTGVWFNERK</sequence>
<dbReference type="Pfam" id="PF04657">
    <property type="entry name" value="DMT_YdcZ"/>
    <property type="match status" value="1"/>
</dbReference>
<reference evidence="2 3" key="1">
    <citation type="submission" date="2016-11" db="EMBL/GenBank/DDBJ databases">
        <authorList>
            <person name="Jaros S."/>
            <person name="Januszkiewicz K."/>
            <person name="Wedrychowicz H."/>
        </authorList>
    </citation>
    <scope>NUCLEOTIDE SEQUENCE [LARGE SCALE GENOMIC DNA]</scope>
    <source>
        <strain evidence="2 3">DSM 17477</strain>
    </source>
</reference>
<keyword evidence="1" id="KW-1133">Transmembrane helix</keyword>
<dbReference type="AlphaFoldDB" id="A0A1M6EI03"/>
<feature type="transmembrane region" description="Helical" evidence="1">
    <location>
        <begin position="118"/>
        <end position="134"/>
    </location>
</feature>
<dbReference type="InterPro" id="IPR006750">
    <property type="entry name" value="YdcZ"/>
</dbReference>
<keyword evidence="1" id="KW-0812">Transmembrane</keyword>
<feature type="transmembrane region" description="Helical" evidence="1">
    <location>
        <begin position="91"/>
        <end position="112"/>
    </location>
</feature>
<dbReference type="GO" id="GO:0005886">
    <property type="term" value="C:plasma membrane"/>
    <property type="evidence" value="ECO:0007669"/>
    <property type="project" value="TreeGrafter"/>
</dbReference>
<dbReference type="STRING" id="1121476.SAMN02745751_01202"/>
<dbReference type="PANTHER" id="PTHR34821:SF2">
    <property type="entry name" value="INNER MEMBRANE PROTEIN YDCZ"/>
    <property type="match status" value="1"/>
</dbReference>
<dbReference type="OrthoDB" id="1654616at2"/>
<name>A0A1M6EI03_9FIRM</name>